<keyword evidence="2" id="KW-0378">Hydrolase</keyword>
<dbReference type="InterPro" id="IPR003961">
    <property type="entry name" value="FN3_dom"/>
</dbReference>
<feature type="chain" id="PRO_5039335252" evidence="5">
    <location>
        <begin position="30"/>
        <end position="327"/>
    </location>
</feature>
<feature type="region of interest" description="Disordered" evidence="4">
    <location>
        <begin position="205"/>
        <end position="243"/>
    </location>
</feature>
<dbReference type="PANTHER" id="PTHR46708">
    <property type="entry name" value="TENASCIN"/>
    <property type="match status" value="1"/>
</dbReference>
<evidence type="ECO:0000256" key="2">
    <source>
        <dbReference type="ARBA" id="ARBA00023295"/>
    </source>
</evidence>
<evidence type="ECO:0000256" key="3">
    <source>
        <dbReference type="ARBA" id="ARBA00023326"/>
    </source>
</evidence>
<feature type="domain" description="Fibronectin type-III" evidence="6">
    <location>
        <begin position="40"/>
        <end position="126"/>
    </location>
</feature>
<keyword evidence="3" id="KW-0119">Carbohydrate metabolism</keyword>
<dbReference type="SUPFAM" id="SSF49265">
    <property type="entry name" value="Fibronectin type III"/>
    <property type="match status" value="2"/>
</dbReference>
<dbReference type="InterPro" id="IPR013783">
    <property type="entry name" value="Ig-like_fold"/>
</dbReference>
<dbReference type="SMART" id="SM00060">
    <property type="entry name" value="FN3"/>
    <property type="match status" value="3"/>
</dbReference>
<accession>A0A7X6D123</accession>
<dbReference type="InterPro" id="IPR050991">
    <property type="entry name" value="ECM_Regulatory_Proteins"/>
</dbReference>
<evidence type="ECO:0000256" key="5">
    <source>
        <dbReference type="SAM" id="SignalP"/>
    </source>
</evidence>
<reference evidence="7 8" key="1">
    <citation type="submission" date="2020-03" db="EMBL/GenBank/DDBJ databases">
        <title>Draft genome of Streptomyces sp. ventii, isolated from the Axial Seamount in the Pacific Ocean, and resequencing of the two type strains Streptomyces lonarensis strain NCL 716 and Streptomyces bohaiensis strain 11A07.</title>
        <authorList>
            <person name="Loughran R.M."/>
            <person name="Pfannmuller K.M."/>
            <person name="Wasson B.J."/>
            <person name="Deadmond M.C."/>
            <person name="Paddock B.E."/>
            <person name="Koyack M.J."/>
            <person name="Gallegos D.A."/>
            <person name="Mitchell E.A."/>
            <person name="Ushijima B."/>
            <person name="Saw J.H."/>
            <person name="Mcphail K.L."/>
            <person name="Videau P."/>
        </authorList>
    </citation>
    <scope>NUCLEOTIDE SEQUENCE [LARGE SCALE GENOMIC DNA]</scope>
    <source>
        <strain evidence="7 8">NCL716</strain>
    </source>
</reference>
<evidence type="ECO:0000256" key="4">
    <source>
        <dbReference type="SAM" id="MobiDB-lite"/>
    </source>
</evidence>
<keyword evidence="5" id="KW-0732">Signal</keyword>
<feature type="domain" description="Fibronectin type-III" evidence="6">
    <location>
        <begin position="234"/>
        <end position="327"/>
    </location>
</feature>
<protein>
    <submittedName>
        <fullName evidence="7">Fibronectin type III domain-containing protein</fullName>
    </submittedName>
</protein>
<dbReference type="AlphaFoldDB" id="A0A7X6D123"/>
<dbReference type="InterPro" id="IPR036116">
    <property type="entry name" value="FN3_sf"/>
</dbReference>
<evidence type="ECO:0000313" key="8">
    <source>
        <dbReference type="Proteomes" id="UP000578686"/>
    </source>
</evidence>
<keyword evidence="8" id="KW-1185">Reference proteome</keyword>
<evidence type="ECO:0000259" key="6">
    <source>
        <dbReference type="PROSITE" id="PS50853"/>
    </source>
</evidence>
<sequence length="327" mass="33265">MEGTTVTRTPHAAVLALTLLLGLALTACGGDAAGQDRPPAPSGVTAQATSSSTVHVMWHRADPAAGVTGYTVHRDGAEAESVGAETYMVDIAGLDPATAYDFTVRATGPAGRSGESRAVTATTFGAETDDDEPPTAPGALTGAADGPRAAELSWEAAEDNVAVTGYEIHQSGTAIHSVPAEETTTLVTGLRPGTDYVFTVVARDAGDNTSEPGPELRLTTPGAGDAEESGTATAPAGLTARPGEEPATLELSWTPPRTGAAVLEYQIHLDGEFTTTLLWGAEAPDGEITHLLTVDEPGAGHAVTVRAKLPDGHWGAFTEPVEATAAP</sequence>
<gene>
    <name evidence="7" type="ORF">HCN56_10795</name>
</gene>
<feature type="domain" description="Fibronectin type-III" evidence="6">
    <location>
        <begin position="136"/>
        <end position="223"/>
    </location>
</feature>
<dbReference type="PANTHER" id="PTHR46708:SF2">
    <property type="entry name" value="FIBRONECTIN TYPE-III DOMAIN-CONTAINING PROTEIN"/>
    <property type="match status" value="1"/>
</dbReference>
<dbReference type="PROSITE" id="PS50853">
    <property type="entry name" value="FN3"/>
    <property type="match status" value="3"/>
</dbReference>
<evidence type="ECO:0000313" key="7">
    <source>
        <dbReference type="EMBL" id="NJQ06053.1"/>
    </source>
</evidence>
<dbReference type="Pfam" id="PF00041">
    <property type="entry name" value="fn3"/>
    <property type="match status" value="2"/>
</dbReference>
<proteinExistence type="predicted"/>
<organism evidence="7 8">
    <name type="scientific">Streptomyces lonarensis</name>
    <dbReference type="NCBI Taxonomy" id="700599"/>
    <lineage>
        <taxon>Bacteria</taxon>
        <taxon>Bacillati</taxon>
        <taxon>Actinomycetota</taxon>
        <taxon>Actinomycetes</taxon>
        <taxon>Kitasatosporales</taxon>
        <taxon>Streptomycetaceae</taxon>
        <taxon>Streptomyces</taxon>
    </lineage>
</organism>
<keyword evidence="3" id="KW-0624">Polysaccharide degradation</keyword>
<feature type="compositionally biased region" description="Low complexity" evidence="4">
    <location>
        <begin position="137"/>
        <end position="147"/>
    </location>
</feature>
<dbReference type="GO" id="GO:0000272">
    <property type="term" value="P:polysaccharide catabolic process"/>
    <property type="evidence" value="ECO:0007669"/>
    <property type="project" value="UniProtKB-KW"/>
</dbReference>
<keyword evidence="1" id="KW-0677">Repeat</keyword>
<feature type="region of interest" description="Disordered" evidence="4">
    <location>
        <begin position="124"/>
        <end position="148"/>
    </location>
</feature>
<feature type="signal peptide" evidence="5">
    <location>
        <begin position="1"/>
        <end position="29"/>
    </location>
</feature>
<dbReference type="Proteomes" id="UP000578686">
    <property type="component" value="Unassembled WGS sequence"/>
</dbReference>
<comment type="caution">
    <text evidence="7">The sequence shown here is derived from an EMBL/GenBank/DDBJ whole genome shotgun (WGS) entry which is preliminary data.</text>
</comment>
<dbReference type="EMBL" id="JAAVJD010000063">
    <property type="protein sequence ID" value="NJQ06053.1"/>
    <property type="molecule type" value="Genomic_DNA"/>
</dbReference>
<name>A0A7X6D123_9ACTN</name>
<keyword evidence="2" id="KW-0326">Glycosidase</keyword>
<evidence type="ECO:0000256" key="1">
    <source>
        <dbReference type="ARBA" id="ARBA00022737"/>
    </source>
</evidence>
<dbReference type="CDD" id="cd00063">
    <property type="entry name" value="FN3"/>
    <property type="match status" value="2"/>
</dbReference>
<dbReference type="Gene3D" id="2.60.40.10">
    <property type="entry name" value="Immunoglobulins"/>
    <property type="match status" value="3"/>
</dbReference>
<dbReference type="GO" id="GO:0016798">
    <property type="term" value="F:hydrolase activity, acting on glycosyl bonds"/>
    <property type="evidence" value="ECO:0007669"/>
    <property type="project" value="UniProtKB-KW"/>
</dbReference>